<name>A0A8J2TJR3_9BACI</name>
<proteinExistence type="predicted"/>
<dbReference type="InterPro" id="IPR027417">
    <property type="entry name" value="P-loop_NTPase"/>
</dbReference>
<evidence type="ECO:0000313" key="4">
    <source>
        <dbReference type="Proteomes" id="UP000602050"/>
    </source>
</evidence>
<organism evidence="3 4">
    <name type="scientific">Compostibacillus humi</name>
    <dbReference type="NCBI Taxonomy" id="1245525"/>
    <lineage>
        <taxon>Bacteria</taxon>
        <taxon>Bacillati</taxon>
        <taxon>Bacillota</taxon>
        <taxon>Bacilli</taxon>
        <taxon>Bacillales</taxon>
        <taxon>Bacillaceae</taxon>
        <taxon>Compostibacillus</taxon>
    </lineage>
</organism>
<gene>
    <name evidence="3" type="primary">yahN</name>
    <name evidence="3" type="ORF">GCM10010978_17000</name>
</gene>
<sequence length="1176" mass="137634">MRFDELHLKAVGHFTNKKLVFDPSKNFHLLYGSNEAGKSTTLRSIYYLLYGFPSRTNDAFLHKNSKLRVEGSLRNNKGEKLTFARRKGNKDTVLNMDGRPMDERMVDQFLHNVPESQFLNMFALNHERLREGGLGLLQSGGNVGESVFSAASGINVVRKIIDRLDKEIRELYLKKGSNPELNQRLKEEKDLKKQLQEILLHANTWKDLEENYRQSKEEIEELNEKIKQLRQLQSKLERMKQILPKVSRRKELLQKLQELKDIPNLPHNIAEIRNSAQSERAAAANELKGLEQEIANLEQQLKEIKIPAEILEQASLIERLNREVNAYVQNKKNLPLLTSEIEYRKKEILSMMEEINPSEAALEKINHFRIPAEKKLTLQELIQEKPALDQQLKQLENQIKKQEKERNEKAEELNNFPEQLSIHELAETIDKAKREGNIEENINKLENACKDAEHSVKDLVKQLPLWDGTYQELVALSIPVLKETIHAFDNERNRLLQQMEELRLQIRQQEKMIQAAEESIRELESNAEIPSEEKLADARKMRDKGWKIIRHKLQYETWPEDLAEYTKGMAIEKIYEDKVGEADKIADTMRALAEKVGEKNKLLSDIAEGKKKIAEFEKEQKELERQFQAWEENWNKLWEPAGIIPLSPAEMKEWLTKYETIKEKVNQYEKQVREWKDLKAKRTELIEELHFALRKYGHETNENSLQKLLNTADQILENIRDTMTNRKNLQLRIREIEEEIQENENEKEKLLNKMEQWKKRWNEAIEGTSITANTSTKVAQQILEKYDDCIRSFLEYEKQVRRQQDIKEQISQFESNAEQLMAAIGETNSGEAYDLFVHHLYETCQKAKNDQVAYNERKEQLEKQVKKRNKVKFRLEEANAQLEQLLQLASCRTLEELIEVEEKFLQKKNAEQELKKVEEDILSLGSGESLEQLVEESKAYHVDRIDGELQEIMHKLEQLDLERSEKEQFYGAMKKEREEKIQGNNTKAVELEQKRNSLFSEIAGLTEKYVQLKLASVLLRKGIEEYRSRNQNPIIQRAGELFSRLTLQSFTDLTVDYNEKDEPVLIGVRENGEQVTVEGMSDGTTDQLYLALRIASIEKYISESEPLPFIVDDILVHFDDARSRETLKVLLELADQTQVIFFTHHARLTEIMEEIADESQYQLMEINQREEVSLAT</sequence>
<dbReference type="PANTHER" id="PTHR41259">
    <property type="entry name" value="DOUBLE-STRAND BREAK REPAIR RAD50 ATPASE, PUTATIVE-RELATED"/>
    <property type="match status" value="1"/>
</dbReference>
<feature type="coiled-coil region" evidence="1">
    <location>
        <begin position="599"/>
        <end position="678"/>
    </location>
</feature>
<dbReference type="Gene3D" id="3.40.50.300">
    <property type="entry name" value="P-loop containing nucleotide triphosphate hydrolases"/>
    <property type="match status" value="2"/>
</dbReference>
<dbReference type="InterPro" id="IPR038734">
    <property type="entry name" value="YhaN_AAA"/>
</dbReference>
<evidence type="ECO:0000313" key="3">
    <source>
        <dbReference type="EMBL" id="GFZ75949.1"/>
    </source>
</evidence>
<reference evidence="3" key="2">
    <citation type="submission" date="2020-09" db="EMBL/GenBank/DDBJ databases">
        <authorList>
            <person name="Sun Q."/>
            <person name="Zhou Y."/>
        </authorList>
    </citation>
    <scope>NUCLEOTIDE SEQUENCE</scope>
    <source>
        <strain evidence="3">CGMCC 1.12360</strain>
    </source>
</reference>
<feature type="coiled-coil region" evidence="1">
    <location>
        <begin position="378"/>
        <end position="526"/>
    </location>
</feature>
<feature type="coiled-coil region" evidence="1">
    <location>
        <begin position="719"/>
        <end position="760"/>
    </location>
</feature>
<dbReference type="SUPFAM" id="SSF52540">
    <property type="entry name" value="P-loop containing nucleoside triphosphate hydrolases"/>
    <property type="match status" value="1"/>
</dbReference>
<reference evidence="3" key="1">
    <citation type="journal article" date="2014" name="Int. J. Syst. Evol. Microbiol.">
        <title>Complete genome sequence of Corynebacterium casei LMG S-19264T (=DSM 44701T), isolated from a smear-ripened cheese.</title>
        <authorList>
            <consortium name="US DOE Joint Genome Institute (JGI-PGF)"/>
            <person name="Walter F."/>
            <person name="Albersmeier A."/>
            <person name="Kalinowski J."/>
            <person name="Ruckert C."/>
        </authorList>
    </citation>
    <scope>NUCLEOTIDE SEQUENCE</scope>
    <source>
        <strain evidence="3">CGMCC 1.12360</strain>
    </source>
</reference>
<protein>
    <recommendedName>
        <fullName evidence="2">YhaN AAA domain-containing protein</fullName>
    </recommendedName>
</protein>
<dbReference type="EMBL" id="BMEV01000027">
    <property type="protein sequence ID" value="GFZ75949.1"/>
    <property type="molecule type" value="Genomic_DNA"/>
</dbReference>
<dbReference type="Pfam" id="PF13514">
    <property type="entry name" value="AAA_27"/>
    <property type="match status" value="1"/>
</dbReference>
<feature type="coiled-coil region" evidence="1">
    <location>
        <begin position="803"/>
        <end position="1008"/>
    </location>
</feature>
<keyword evidence="1" id="KW-0175">Coiled coil</keyword>
<feature type="coiled-coil region" evidence="1">
    <location>
        <begin position="178"/>
        <end position="249"/>
    </location>
</feature>
<dbReference type="AlphaFoldDB" id="A0A8J2TJR3"/>
<dbReference type="Proteomes" id="UP000602050">
    <property type="component" value="Unassembled WGS sequence"/>
</dbReference>
<feature type="domain" description="YhaN AAA" evidence="2">
    <location>
        <begin position="1"/>
        <end position="205"/>
    </location>
</feature>
<dbReference type="RefSeq" id="WP_188391967.1">
    <property type="nucleotide sequence ID" value="NZ_BMEV01000027.1"/>
</dbReference>
<feature type="coiled-coil region" evidence="1">
    <location>
        <begin position="273"/>
        <end position="314"/>
    </location>
</feature>
<accession>A0A8J2TJR3</accession>
<dbReference type="PANTHER" id="PTHR41259:SF1">
    <property type="entry name" value="DOUBLE-STRAND BREAK REPAIR RAD50 ATPASE, PUTATIVE-RELATED"/>
    <property type="match status" value="1"/>
</dbReference>
<keyword evidence="4" id="KW-1185">Reference proteome</keyword>
<comment type="caution">
    <text evidence="3">The sequence shown here is derived from an EMBL/GenBank/DDBJ whole genome shotgun (WGS) entry which is preliminary data.</text>
</comment>
<evidence type="ECO:0000259" key="2">
    <source>
        <dbReference type="Pfam" id="PF13514"/>
    </source>
</evidence>
<evidence type="ECO:0000256" key="1">
    <source>
        <dbReference type="SAM" id="Coils"/>
    </source>
</evidence>